<dbReference type="InterPro" id="IPR022409">
    <property type="entry name" value="PKD/Chitinase_dom"/>
</dbReference>
<accession>A0A953L855</accession>
<evidence type="ECO:0000259" key="6">
    <source>
        <dbReference type="PROSITE" id="PS50093"/>
    </source>
</evidence>
<evidence type="ECO:0000256" key="1">
    <source>
        <dbReference type="ARBA" id="ARBA00007365"/>
    </source>
</evidence>
<dbReference type="PROSITE" id="PS00170">
    <property type="entry name" value="CSA_PPIASE_1"/>
    <property type="match status" value="1"/>
</dbReference>
<dbReference type="CDD" id="cd00317">
    <property type="entry name" value="cyclophilin"/>
    <property type="match status" value="1"/>
</dbReference>
<dbReference type="InterPro" id="IPR044666">
    <property type="entry name" value="Cyclophilin_A-like"/>
</dbReference>
<dbReference type="GO" id="GO:0006457">
    <property type="term" value="P:protein folding"/>
    <property type="evidence" value="ECO:0007669"/>
    <property type="project" value="InterPro"/>
</dbReference>
<evidence type="ECO:0000259" key="5">
    <source>
        <dbReference type="PROSITE" id="PS50072"/>
    </source>
</evidence>
<dbReference type="PROSITE" id="PS50072">
    <property type="entry name" value="CSA_PPIASE_2"/>
    <property type="match status" value="1"/>
</dbReference>
<keyword evidence="2 4" id="KW-0697">Rotamase</keyword>
<dbReference type="InterPro" id="IPR002130">
    <property type="entry name" value="Cyclophilin-type_PPIase_dom"/>
</dbReference>
<comment type="function">
    <text evidence="4">PPIases accelerate the folding of proteins. It catalyzes the cis-trans isomerization of proline imidic peptide bonds in oligopeptides.</text>
</comment>
<dbReference type="Pfam" id="PF18911">
    <property type="entry name" value="PKD_4"/>
    <property type="match status" value="1"/>
</dbReference>
<evidence type="ECO:0000313" key="8">
    <source>
        <dbReference type="Proteomes" id="UP000753961"/>
    </source>
</evidence>
<name>A0A953L855_9BACT</name>
<dbReference type="Proteomes" id="UP000753961">
    <property type="component" value="Unassembled WGS sequence"/>
</dbReference>
<dbReference type="InterPro" id="IPR035986">
    <property type="entry name" value="PKD_dom_sf"/>
</dbReference>
<dbReference type="CDD" id="cd00146">
    <property type="entry name" value="PKD"/>
    <property type="match status" value="1"/>
</dbReference>
<dbReference type="PRINTS" id="PR00153">
    <property type="entry name" value="CSAPPISMRASE"/>
</dbReference>
<dbReference type="InterPro" id="IPR029000">
    <property type="entry name" value="Cyclophilin-like_dom_sf"/>
</dbReference>
<dbReference type="PROSITE" id="PS50093">
    <property type="entry name" value="PKD"/>
    <property type="match status" value="1"/>
</dbReference>
<gene>
    <name evidence="7" type="ORF">KUV50_14925</name>
</gene>
<proteinExistence type="inferred from homology"/>
<keyword evidence="3 4" id="KW-0413">Isomerase</keyword>
<organism evidence="7 8">
    <name type="scientific">Membranihabitans marinus</name>
    <dbReference type="NCBI Taxonomy" id="1227546"/>
    <lineage>
        <taxon>Bacteria</taxon>
        <taxon>Pseudomonadati</taxon>
        <taxon>Bacteroidota</taxon>
        <taxon>Saprospiria</taxon>
        <taxon>Saprospirales</taxon>
        <taxon>Saprospiraceae</taxon>
        <taxon>Membranihabitans</taxon>
    </lineage>
</organism>
<dbReference type="RefSeq" id="WP_222580979.1">
    <property type="nucleotide sequence ID" value="NZ_JAHVHU010000014.1"/>
</dbReference>
<evidence type="ECO:0000256" key="2">
    <source>
        <dbReference type="ARBA" id="ARBA00023110"/>
    </source>
</evidence>
<comment type="similarity">
    <text evidence="1 4">Belongs to the cyclophilin-type PPIase family.</text>
</comment>
<dbReference type="InterPro" id="IPR000601">
    <property type="entry name" value="PKD_dom"/>
</dbReference>
<dbReference type="AlphaFoldDB" id="A0A953L855"/>
<protein>
    <recommendedName>
        <fullName evidence="4">Peptidyl-prolyl cis-trans isomerase</fullName>
        <shortName evidence="4">PPIase</shortName>
        <ecNumber evidence="4">5.2.1.8</ecNumber>
    </recommendedName>
</protein>
<feature type="domain" description="PKD" evidence="6">
    <location>
        <begin position="50"/>
        <end position="103"/>
    </location>
</feature>
<dbReference type="GO" id="GO:0003755">
    <property type="term" value="F:peptidyl-prolyl cis-trans isomerase activity"/>
    <property type="evidence" value="ECO:0007669"/>
    <property type="project" value="UniProtKB-UniRule"/>
</dbReference>
<dbReference type="Gene3D" id="2.40.100.10">
    <property type="entry name" value="Cyclophilin-like"/>
    <property type="match status" value="1"/>
</dbReference>
<dbReference type="InterPro" id="IPR020892">
    <property type="entry name" value="Cyclophilin-type_PPIase_CS"/>
</dbReference>
<dbReference type="PANTHER" id="PTHR45625:SF4">
    <property type="entry name" value="PEPTIDYLPROLYL ISOMERASE DOMAIN AND WD REPEAT-CONTAINING PROTEIN 1"/>
    <property type="match status" value="1"/>
</dbReference>
<dbReference type="Pfam" id="PF00160">
    <property type="entry name" value="Pro_isomerase"/>
    <property type="match status" value="1"/>
</dbReference>
<dbReference type="SUPFAM" id="SSF49299">
    <property type="entry name" value="PKD domain"/>
    <property type="match status" value="1"/>
</dbReference>
<reference evidence="7" key="1">
    <citation type="submission" date="2021-06" db="EMBL/GenBank/DDBJ databases">
        <title>44 bacteria genomes isolated from Dapeng, Shenzhen.</title>
        <authorList>
            <person name="Zheng W."/>
            <person name="Yu S."/>
            <person name="Huang Y."/>
        </authorList>
    </citation>
    <scope>NUCLEOTIDE SEQUENCE</scope>
    <source>
        <strain evidence="7">DP5N28-2</strain>
    </source>
</reference>
<dbReference type="Gene3D" id="2.60.40.10">
    <property type="entry name" value="Immunoglobulins"/>
    <property type="match status" value="1"/>
</dbReference>
<evidence type="ECO:0000256" key="4">
    <source>
        <dbReference type="RuleBase" id="RU363019"/>
    </source>
</evidence>
<dbReference type="EMBL" id="JAHVHU010000014">
    <property type="protein sequence ID" value="MBY5959442.1"/>
    <property type="molecule type" value="Genomic_DNA"/>
</dbReference>
<comment type="catalytic activity">
    <reaction evidence="4">
        <text>[protein]-peptidylproline (omega=180) = [protein]-peptidylproline (omega=0)</text>
        <dbReference type="Rhea" id="RHEA:16237"/>
        <dbReference type="Rhea" id="RHEA-COMP:10747"/>
        <dbReference type="Rhea" id="RHEA-COMP:10748"/>
        <dbReference type="ChEBI" id="CHEBI:83833"/>
        <dbReference type="ChEBI" id="CHEBI:83834"/>
        <dbReference type="EC" id="5.2.1.8"/>
    </reaction>
</comment>
<dbReference type="SUPFAM" id="SSF50891">
    <property type="entry name" value="Cyclophilin-like"/>
    <property type="match status" value="1"/>
</dbReference>
<sequence>MNSNYFFLALFVLVVSSCNRPVARFTAVEDAKPAPAEIQFENESKKADFYKWTFGDGDSSFLQNPSHIFYKPGVYTVTLEAINDKKSTKRTKNIMVASPEKSLVEIETPYGNMIVELYDDTPQHQKNFLDLTRKGFYDDLLFHRVIDGFMVQGGDPQSRNADSNARLGAGGPGYQVPAELDAGHKHFKGALAAARQGDPVNPEKKSSGSQFYIVHGGPVSKDDLKMFGRRNNQDYSEEEIEAYEKEGGTPFLDGQYTVFGRVIKGLDVIDKIAKTQTGAGDRPVEDITMKITEIK</sequence>
<evidence type="ECO:0000313" key="7">
    <source>
        <dbReference type="EMBL" id="MBY5959442.1"/>
    </source>
</evidence>
<dbReference type="EC" id="5.2.1.8" evidence="4"/>
<dbReference type="InterPro" id="IPR013783">
    <property type="entry name" value="Ig-like_fold"/>
</dbReference>
<dbReference type="PANTHER" id="PTHR45625">
    <property type="entry name" value="PEPTIDYL-PROLYL CIS-TRANS ISOMERASE-RELATED"/>
    <property type="match status" value="1"/>
</dbReference>
<feature type="domain" description="PPIase cyclophilin-type" evidence="5">
    <location>
        <begin position="107"/>
        <end position="294"/>
    </location>
</feature>
<comment type="caution">
    <text evidence="7">The sequence shown here is derived from an EMBL/GenBank/DDBJ whole genome shotgun (WGS) entry which is preliminary data.</text>
</comment>
<dbReference type="SMART" id="SM00089">
    <property type="entry name" value="PKD"/>
    <property type="match status" value="1"/>
</dbReference>
<evidence type="ECO:0000256" key="3">
    <source>
        <dbReference type="ARBA" id="ARBA00023235"/>
    </source>
</evidence>
<keyword evidence="8" id="KW-1185">Reference proteome</keyword>